<keyword evidence="1" id="KW-0805">Transcription regulation</keyword>
<organism evidence="6 7">
    <name type="scientific">Sphingobium wenxiniae (strain DSM 21828 / CGMCC 1.7748 / JZ-1)</name>
    <dbReference type="NCBI Taxonomy" id="595605"/>
    <lineage>
        <taxon>Bacteria</taxon>
        <taxon>Pseudomonadati</taxon>
        <taxon>Pseudomonadota</taxon>
        <taxon>Alphaproteobacteria</taxon>
        <taxon>Sphingomonadales</taxon>
        <taxon>Sphingomonadaceae</taxon>
        <taxon>Sphingobium</taxon>
    </lineage>
</organism>
<evidence type="ECO:0000259" key="5">
    <source>
        <dbReference type="PROSITE" id="PS50937"/>
    </source>
</evidence>
<evidence type="ECO:0000313" key="7">
    <source>
        <dbReference type="Proteomes" id="UP000316624"/>
    </source>
</evidence>
<evidence type="ECO:0000256" key="2">
    <source>
        <dbReference type="ARBA" id="ARBA00023125"/>
    </source>
</evidence>
<dbReference type="PRINTS" id="PR00040">
    <property type="entry name" value="HTHMERR"/>
</dbReference>
<dbReference type="PANTHER" id="PTHR30204">
    <property type="entry name" value="REDOX-CYCLING DRUG-SENSING TRANSCRIPTIONAL ACTIVATOR SOXR"/>
    <property type="match status" value="1"/>
</dbReference>
<dbReference type="Proteomes" id="UP000316624">
    <property type="component" value="Unassembled WGS sequence"/>
</dbReference>
<proteinExistence type="predicted"/>
<dbReference type="PROSITE" id="PS00552">
    <property type="entry name" value="HTH_MERR_1"/>
    <property type="match status" value="1"/>
</dbReference>
<sequence length="146" mass="16258">MKTRMKIGELAKRTGLNASRIRFYETEGLLGTVERGANGYRRYPPEAVALLGIVTSAQRAGFTLDQIRYLMPAGSQGWKHDELAARLREKVTEIDVLQEQLAQNKAQLLAVIDGIENRPDGIACSDNKQRMFDLLRPEEGKAGQAD</sequence>
<evidence type="ECO:0000313" key="6">
    <source>
        <dbReference type="EMBL" id="TWH97750.1"/>
    </source>
</evidence>
<dbReference type="GO" id="GO:0003700">
    <property type="term" value="F:DNA-binding transcription factor activity"/>
    <property type="evidence" value="ECO:0007669"/>
    <property type="project" value="InterPro"/>
</dbReference>
<reference evidence="6 7" key="1">
    <citation type="journal article" date="2015" name="Stand. Genomic Sci.">
        <title>Genomic Encyclopedia of Bacterial and Archaeal Type Strains, Phase III: the genomes of soil and plant-associated and newly described type strains.</title>
        <authorList>
            <person name="Whitman W.B."/>
            <person name="Woyke T."/>
            <person name="Klenk H.P."/>
            <person name="Zhou Y."/>
            <person name="Lilburn T.G."/>
            <person name="Beck B.J."/>
            <person name="De Vos P."/>
            <person name="Vandamme P."/>
            <person name="Eisen J.A."/>
            <person name="Garrity G."/>
            <person name="Hugenholtz P."/>
            <person name="Kyrpides N.C."/>
        </authorList>
    </citation>
    <scope>NUCLEOTIDE SEQUENCE [LARGE SCALE GENOMIC DNA]</scope>
    <source>
        <strain evidence="6 7">CGMCC 1.7748</strain>
    </source>
</reference>
<keyword evidence="2 6" id="KW-0238">DNA-binding</keyword>
<dbReference type="InterPro" id="IPR047057">
    <property type="entry name" value="MerR_fam"/>
</dbReference>
<dbReference type="AlphaFoldDB" id="A0A562KQT4"/>
<accession>A0A562KQT4</accession>
<evidence type="ECO:0000256" key="4">
    <source>
        <dbReference type="SAM" id="Coils"/>
    </source>
</evidence>
<dbReference type="PANTHER" id="PTHR30204:SF94">
    <property type="entry name" value="HEAVY METAL-DEPENDENT TRANSCRIPTIONAL REGULATOR HI_0293-RELATED"/>
    <property type="match status" value="1"/>
</dbReference>
<keyword evidence="4" id="KW-0175">Coiled coil</keyword>
<keyword evidence="3" id="KW-0804">Transcription</keyword>
<dbReference type="GO" id="GO:0003677">
    <property type="term" value="F:DNA binding"/>
    <property type="evidence" value="ECO:0007669"/>
    <property type="project" value="UniProtKB-KW"/>
</dbReference>
<dbReference type="Pfam" id="PF13411">
    <property type="entry name" value="MerR_1"/>
    <property type="match status" value="1"/>
</dbReference>
<evidence type="ECO:0000256" key="1">
    <source>
        <dbReference type="ARBA" id="ARBA00023015"/>
    </source>
</evidence>
<feature type="domain" description="HTH merR-type" evidence="5">
    <location>
        <begin position="4"/>
        <end position="73"/>
    </location>
</feature>
<dbReference type="InterPro" id="IPR009061">
    <property type="entry name" value="DNA-bd_dom_put_sf"/>
</dbReference>
<name>A0A562KQT4_SPHWJ</name>
<dbReference type="Gene3D" id="1.10.1660.10">
    <property type="match status" value="1"/>
</dbReference>
<comment type="caution">
    <text evidence="6">The sequence shown here is derived from an EMBL/GenBank/DDBJ whole genome shotgun (WGS) entry which is preliminary data.</text>
</comment>
<dbReference type="PROSITE" id="PS50937">
    <property type="entry name" value="HTH_MERR_2"/>
    <property type="match status" value="1"/>
</dbReference>
<dbReference type="SMART" id="SM00422">
    <property type="entry name" value="HTH_MERR"/>
    <property type="match status" value="1"/>
</dbReference>
<feature type="coiled-coil region" evidence="4">
    <location>
        <begin position="80"/>
        <end position="118"/>
    </location>
</feature>
<dbReference type="InterPro" id="IPR000551">
    <property type="entry name" value="MerR-type_HTH_dom"/>
</dbReference>
<gene>
    <name evidence="6" type="ORF">IQ35_00350</name>
</gene>
<protein>
    <submittedName>
        <fullName evidence="6">DNA-binding transcriptional MerR regulator</fullName>
    </submittedName>
</protein>
<evidence type="ECO:0000256" key="3">
    <source>
        <dbReference type="ARBA" id="ARBA00023163"/>
    </source>
</evidence>
<dbReference type="SUPFAM" id="SSF46955">
    <property type="entry name" value="Putative DNA-binding domain"/>
    <property type="match status" value="1"/>
</dbReference>
<dbReference type="EMBL" id="VLKK01000001">
    <property type="protein sequence ID" value="TWH97750.1"/>
    <property type="molecule type" value="Genomic_DNA"/>
</dbReference>
<keyword evidence="7" id="KW-1185">Reference proteome</keyword>